<dbReference type="AlphaFoldDB" id="W4F631"/>
<dbReference type="Proteomes" id="UP000019062">
    <property type="component" value="Unassembled WGS sequence"/>
</dbReference>
<dbReference type="GO" id="GO:0016787">
    <property type="term" value="F:hydrolase activity"/>
    <property type="evidence" value="ECO:0007669"/>
    <property type="project" value="InterPro"/>
</dbReference>
<evidence type="ECO:0000259" key="1">
    <source>
        <dbReference type="Pfam" id="PF01738"/>
    </source>
</evidence>
<evidence type="ECO:0000313" key="3">
    <source>
        <dbReference type="Proteomes" id="UP000019062"/>
    </source>
</evidence>
<dbReference type="InterPro" id="IPR029058">
    <property type="entry name" value="AB_hydrolase_fold"/>
</dbReference>
<reference evidence="2 3" key="1">
    <citation type="journal article" date="2014" name="BMC Genomics">
        <title>Genomic comparison of sporeforming bacilli isolated from milk.</title>
        <authorList>
            <person name="Moreno Switt A.I."/>
            <person name="Andrus A.D."/>
            <person name="Ranieri M.L."/>
            <person name="Orsi R.H."/>
            <person name="Ivy R."/>
            <person name="den Bakker H.C."/>
            <person name="Martin N.H."/>
            <person name="Wiedmann M."/>
            <person name="Boor K.J."/>
        </authorList>
    </citation>
    <scope>NUCLEOTIDE SEQUENCE [LARGE SCALE GENOMIC DNA]</scope>
    <source>
        <strain evidence="2 3">FSL R5-213</strain>
    </source>
</reference>
<dbReference type="PATRIC" id="fig|1227360.4.peg.1098"/>
<protein>
    <submittedName>
        <fullName evidence="2">Putative carboxymethylenebutenolidase</fullName>
    </submittedName>
</protein>
<dbReference type="eggNOG" id="COG0412">
    <property type="taxonomic scope" value="Bacteria"/>
</dbReference>
<accession>W4F631</accession>
<sequence>MTLKKPLVILLHEIYGVNDHMEYYKVIFNDAGFDVMVPNLLDRKPFHYSEEAEAYTYFMIEVGFEKAELIIEQIINEQKQFYEDIYIVGFSIGATLAWLCSEKSVSAVFAFYGSRIRQYLHINPKVPTVVYFAEKEKSFNPQIILKQLQQKNQVYTHLVNKSHGYMNPFDKKFDKLAADESTNEIFRWIKL</sequence>
<dbReference type="RefSeq" id="WP_038180857.1">
    <property type="nucleotide sequence ID" value="NZ_ASQA01000009.1"/>
</dbReference>
<name>W4F631_9BACL</name>
<keyword evidence="3" id="KW-1185">Reference proteome</keyword>
<organism evidence="2 3">
    <name type="scientific">Viridibacillus arenosi FSL R5-213</name>
    <dbReference type="NCBI Taxonomy" id="1227360"/>
    <lineage>
        <taxon>Bacteria</taxon>
        <taxon>Bacillati</taxon>
        <taxon>Bacillota</taxon>
        <taxon>Bacilli</taxon>
        <taxon>Bacillales</taxon>
        <taxon>Caryophanaceae</taxon>
        <taxon>Viridibacillus</taxon>
    </lineage>
</organism>
<dbReference type="EMBL" id="ASQA01000009">
    <property type="protein sequence ID" value="ETT87566.1"/>
    <property type="molecule type" value="Genomic_DNA"/>
</dbReference>
<dbReference type="Gene3D" id="3.40.50.1820">
    <property type="entry name" value="alpha/beta hydrolase"/>
    <property type="match status" value="1"/>
</dbReference>
<dbReference type="Pfam" id="PF01738">
    <property type="entry name" value="DLH"/>
    <property type="match status" value="1"/>
</dbReference>
<dbReference type="InterPro" id="IPR002925">
    <property type="entry name" value="Dienelactn_hydro"/>
</dbReference>
<evidence type="ECO:0000313" key="2">
    <source>
        <dbReference type="EMBL" id="ETT87566.1"/>
    </source>
</evidence>
<feature type="domain" description="Dienelactone hydrolase" evidence="1">
    <location>
        <begin position="4"/>
        <end position="190"/>
    </location>
</feature>
<dbReference type="SUPFAM" id="SSF53474">
    <property type="entry name" value="alpha/beta-Hydrolases"/>
    <property type="match status" value="1"/>
</dbReference>
<dbReference type="InterPro" id="IPR051049">
    <property type="entry name" value="Dienelactone_hydrolase-like"/>
</dbReference>
<dbReference type="PANTHER" id="PTHR46623:SF6">
    <property type="entry name" value="ALPHA_BETA-HYDROLASES SUPERFAMILY PROTEIN"/>
    <property type="match status" value="1"/>
</dbReference>
<gene>
    <name evidence="2" type="ORF">C176_05418</name>
</gene>
<comment type="caution">
    <text evidence="2">The sequence shown here is derived from an EMBL/GenBank/DDBJ whole genome shotgun (WGS) entry which is preliminary data.</text>
</comment>
<dbReference type="PANTHER" id="PTHR46623">
    <property type="entry name" value="CARBOXYMETHYLENEBUTENOLIDASE-RELATED"/>
    <property type="match status" value="1"/>
</dbReference>
<proteinExistence type="predicted"/>